<dbReference type="EMBL" id="CP036289">
    <property type="protein sequence ID" value="QDU74115.1"/>
    <property type="molecule type" value="Genomic_DNA"/>
</dbReference>
<dbReference type="PANTHER" id="PTHR12993">
    <property type="entry name" value="N-ACETYLGLUCOSAMINYL-PHOSPHATIDYLINOSITOL DE-N-ACETYLASE-RELATED"/>
    <property type="match status" value="1"/>
</dbReference>
<dbReference type="InterPro" id="IPR003737">
    <property type="entry name" value="GlcNAc_PI_deacetylase-related"/>
</dbReference>
<dbReference type="Pfam" id="PF02585">
    <property type="entry name" value="PIG-L"/>
    <property type="match status" value="1"/>
</dbReference>
<proteinExistence type="predicted"/>
<gene>
    <name evidence="1" type="primary">mshB_1</name>
    <name evidence="1" type="ORF">Pan97_11200</name>
</gene>
<dbReference type="Proteomes" id="UP000318626">
    <property type="component" value="Chromosome"/>
</dbReference>
<accession>A0A518C4G9</accession>
<sequence>MSDQANVVLCFMAHPDDAEILCGGVLIRLAELGWDVHIATTAAGDCGSEKLPRTEIAAIRKNEGIAAAQLIGGTYHTLAEPDVNVVFDKSTNRKAIDLFRQICPTLVITHPREDYMLDHEQTHLLARSAAFSFPIPNASSLPLAPGTHIPHLYYADPIEGINPYTGEPVTPTITIDVSREIEKKAQMLACHASQREWLQAHHGMDEYLEAMKRHSAQRGTLIGTDYAESFRQHLGHAFPQNDLLAELLP</sequence>
<protein>
    <submittedName>
        <fullName evidence="1">1D-myo-inositol 2-acetamido-2-deoxy-alpha-D-glucopyranoside deacetylase</fullName>
        <ecNumber evidence="1">3.5.1.103</ecNumber>
    </submittedName>
</protein>
<organism evidence="1 2">
    <name type="scientific">Bremerella volcania</name>
    <dbReference type="NCBI Taxonomy" id="2527984"/>
    <lineage>
        <taxon>Bacteria</taxon>
        <taxon>Pseudomonadati</taxon>
        <taxon>Planctomycetota</taxon>
        <taxon>Planctomycetia</taxon>
        <taxon>Pirellulales</taxon>
        <taxon>Pirellulaceae</taxon>
        <taxon>Bremerella</taxon>
    </lineage>
</organism>
<dbReference type="Gene3D" id="3.40.50.10320">
    <property type="entry name" value="LmbE-like"/>
    <property type="match status" value="1"/>
</dbReference>
<evidence type="ECO:0000313" key="1">
    <source>
        <dbReference type="EMBL" id="QDU74115.1"/>
    </source>
</evidence>
<dbReference type="PANTHER" id="PTHR12993:SF11">
    <property type="entry name" value="N-ACETYLGLUCOSAMINYL-PHOSPHATIDYLINOSITOL DE-N-ACETYLASE"/>
    <property type="match status" value="1"/>
</dbReference>
<dbReference type="KEGG" id="bvo:Pan97_11200"/>
<keyword evidence="2" id="KW-1185">Reference proteome</keyword>
<dbReference type="InterPro" id="IPR024078">
    <property type="entry name" value="LmbE-like_dom_sf"/>
</dbReference>
<dbReference type="SUPFAM" id="SSF102588">
    <property type="entry name" value="LmbE-like"/>
    <property type="match status" value="1"/>
</dbReference>
<keyword evidence="1" id="KW-0378">Hydrolase</keyword>
<dbReference type="AlphaFoldDB" id="A0A518C4G9"/>
<dbReference type="GO" id="GO:0035595">
    <property type="term" value="F:N-acetylglucosaminylinositol deacetylase activity"/>
    <property type="evidence" value="ECO:0007669"/>
    <property type="project" value="UniProtKB-EC"/>
</dbReference>
<name>A0A518C4G9_9BACT</name>
<dbReference type="RefSeq" id="WP_196782290.1">
    <property type="nucleotide sequence ID" value="NZ_CP036289.1"/>
</dbReference>
<evidence type="ECO:0000313" key="2">
    <source>
        <dbReference type="Proteomes" id="UP000318626"/>
    </source>
</evidence>
<dbReference type="EC" id="3.5.1.103" evidence="1"/>
<reference evidence="2" key="1">
    <citation type="submission" date="2019-02" db="EMBL/GenBank/DDBJ databases">
        <title>Deep-cultivation of Planctomycetes and their phenomic and genomic characterization uncovers novel biology.</title>
        <authorList>
            <person name="Wiegand S."/>
            <person name="Jogler M."/>
            <person name="Boedeker C."/>
            <person name="Pinto D."/>
            <person name="Vollmers J."/>
            <person name="Rivas-Marin E."/>
            <person name="Kohn T."/>
            <person name="Peeters S.H."/>
            <person name="Heuer A."/>
            <person name="Rast P."/>
            <person name="Oberbeckmann S."/>
            <person name="Bunk B."/>
            <person name="Jeske O."/>
            <person name="Meyerdierks A."/>
            <person name="Storesund J.E."/>
            <person name="Kallscheuer N."/>
            <person name="Luecker S."/>
            <person name="Lage O.M."/>
            <person name="Pohl T."/>
            <person name="Merkel B.J."/>
            <person name="Hornburger P."/>
            <person name="Mueller R.-W."/>
            <person name="Bruemmer F."/>
            <person name="Labrenz M."/>
            <person name="Spormann A.M."/>
            <person name="Op den Camp H."/>
            <person name="Overmann J."/>
            <person name="Amann R."/>
            <person name="Jetten M.S.M."/>
            <person name="Mascher T."/>
            <person name="Medema M.H."/>
            <person name="Devos D.P."/>
            <person name="Kaster A.-K."/>
            <person name="Ovreas L."/>
            <person name="Rohde M."/>
            <person name="Galperin M.Y."/>
            <person name="Jogler C."/>
        </authorList>
    </citation>
    <scope>NUCLEOTIDE SEQUENCE [LARGE SCALE GENOMIC DNA]</scope>
    <source>
        <strain evidence="2">Pan97</strain>
    </source>
</reference>